<dbReference type="PANTHER" id="PTHR43686">
    <property type="entry name" value="SULFURTRANSFERASE-RELATED"/>
    <property type="match status" value="1"/>
</dbReference>
<dbReference type="InterPro" id="IPR015424">
    <property type="entry name" value="PyrdxlP-dep_Trfase"/>
</dbReference>
<feature type="domain" description="Aminotransferase class V" evidence="2">
    <location>
        <begin position="227"/>
        <end position="518"/>
    </location>
</feature>
<dbReference type="Gene3D" id="3.90.1150.10">
    <property type="entry name" value="Aspartate Aminotransferase, domain 1"/>
    <property type="match status" value="1"/>
</dbReference>
<dbReference type="AlphaFoldDB" id="A0A388TH18"/>
<protein>
    <submittedName>
        <fullName evidence="3">Selenocysteine lyase</fullName>
    </submittedName>
</protein>
<name>A0A388TH18_9BACT</name>
<dbReference type="EMBL" id="BGZO01000028">
    <property type="protein sequence ID" value="GBR76446.1"/>
    <property type="molecule type" value="Genomic_DNA"/>
</dbReference>
<feature type="coiled-coil region" evidence="1">
    <location>
        <begin position="182"/>
        <end position="209"/>
    </location>
</feature>
<gene>
    <name evidence="3" type="ORF">NO2_0988</name>
</gene>
<evidence type="ECO:0000256" key="1">
    <source>
        <dbReference type="SAM" id="Coils"/>
    </source>
</evidence>
<evidence type="ECO:0000259" key="2">
    <source>
        <dbReference type="Pfam" id="PF00266"/>
    </source>
</evidence>
<evidence type="ECO:0000313" key="3">
    <source>
        <dbReference type="EMBL" id="GBR76446.1"/>
    </source>
</evidence>
<reference evidence="3 4" key="1">
    <citation type="journal article" date="2019" name="ISME J.">
        <title>Genome analyses of uncultured TG2/ZB3 bacteria in 'Margulisbacteria' specifically attached to ectosymbiotic spirochetes of protists in the termite gut.</title>
        <authorList>
            <person name="Utami Y.D."/>
            <person name="Kuwahara H."/>
            <person name="Igai K."/>
            <person name="Murakami T."/>
            <person name="Sugaya K."/>
            <person name="Morikawa T."/>
            <person name="Nagura Y."/>
            <person name="Yuki M."/>
            <person name="Deevong P."/>
            <person name="Inoue T."/>
            <person name="Kihara K."/>
            <person name="Lo N."/>
            <person name="Yamada A."/>
            <person name="Ohkuma M."/>
            <person name="Hongoh Y."/>
        </authorList>
    </citation>
    <scope>NUCLEOTIDE SEQUENCE [LARGE SCALE GENOMIC DNA]</scope>
    <source>
        <strain evidence="3">NkOx7-02</strain>
    </source>
</reference>
<dbReference type="InterPro" id="IPR015422">
    <property type="entry name" value="PyrdxlP-dep_Trfase_small"/>
</dbReference>
<dbReference type="InterPro" id="IPR000192">
    <property type="entry name" value="Aminotrans_V_dom"/>
</dbReference>
<keyword evidence="4" id="KW-1185">Reference proteome</keyword>
<sequence length="721" mass="81170">MLAKFISVLESDEALKQRVAELVGEETGLDQERLVFTGESGWPDNIFADGSPLAPQLEFLRGNLLGNGTVINTVFGRVRQLYADYTAQGKQFEFSIQHEMWFGELFGNVHTANNEAAKFSHVSRQTAVDGIKDLLKADRNTYKVLTIGQGTTGAVERLFKILGLDIAPATQERLDAANQWRLSDLTKQIERSQRQKALWTEKLARAKREDKEWIGQEIAAWDEGLQSLTSIADELRQGLIPEKKRPVVLITGQEHHSNSLPYDGVLAEKIIIPFRQDNLLEIDLQAYEEILRKLQAQGREIIVSLSAASNVTGHVTDIVATAELAKKYGALTIYDHAASLAYRPIDLSLRTAAGLPLIDAVVASPHKLPGGPGSTGLLVFNKAIYPAENDPSFKGGGTVWHVSPWRQVYSRDIEERESSGTPNGEGIRRLYLAMELTYRKIGFANIEKLERQLSEPLLRYLLSDPNIVLYGDKDLPWRVPIFPFNVRYAGNYLHPNFVAQVLSDLLGIQTRPGCSCAGEYGHHLLGISEEDSETMRRVVEEEGIFAVKPGWVRLNPHWLFTPEQGQYIIESIKLIARHGYKLLALYKLNKNGNFIFRQEELRPAYYDVTRAEASSLGVAQAYAVFRHRQRRSAPSSENIGKYDYLKTRIAVQEEYTAYINDLIHQLEAADKFLQDLPENSGSLKFLRKEDGAPLPLLYQYLDAEYEETLARLRLRQSPPAP</sequence>
<keyword evidence="1" id="KW-0175">Coiled coil</keyword>
<organism evidence="3 4">
    <name type="scientific">Candidatus Termititenax persephonae</name>
    <dbReference type="NCBI Taxonomy" id="2218525"/>
    <lineage>
        <taxon>Bacteria</taxon>
        <taxon>Bacillati</taxon>
        <taxon>Candidatus Margulisiibacteriota</taxon>
        <taxon>Candidatus Termititenacia</taxon>
        <taxon>Candidatus Termititenacales</taxon>
        <taxon>Candidatus Termititenacaceae</taxon>
        <taxon>Candidatus Termititenax</taxon>
    </lineage>
</organism>
<dbReference type="InterPro" id="IPR015421">
    <property type="entry name" value="PyrdxlP-dep_Trfase_major"/>
</dbReference>
<dbReference type="GO" id="GO:0016829">
    <property type="term" value="F:lyase activity"/>
    <property type="evidence" value="ECO:0007669"/>
    <property type="project" value="UniProtKB-KW"/>
</dbReference>
<comment type="caution">
    <text evidence="3">The sequence shown here is derived from an EMBL/GenBank/DDBJ whole genome shotgun (WGS) entry which is preliminary data.</text>
</comment>
<dbReference type="Proteomes" id="UP000275925">
    <property type="component" value="Unassembled WGS sequence"/>
</dbReference>
<keyword evidence="3" id="KW-0456">Lyase</keyword>
<dbReference type="PANTHER" id="PTHR43686:SF1">
    <property type="entry name" value="AMINOTRAN_5 DOMAIN-CONTAINING PROTEIN"/>
    <property type="match status" value="1"/>
</dbReference>
<evidence type="ECO:0000313" key="4">
    <source>
        <dbReference type="Proteomes" id="UP000275925"/>
    </source>
</evidence>
<proteinExistence type="predicted"/>
<accession>A0A388TH18</accession>
<dbReference type="Pfam" id="PF00266">
    <property type="entry name" value="Aminotran_5"/>
    <property type="match status" value="1"/>
</dbReference>
<dbReference type="Gene3D" id="3.40.640.10">
    <property type="entry name" value="Type I PLP-dependent aspartate aminotransferase-like (Major domain)"/>
    <property type="match status" value="1"/>
</dbReference>
<dbReference type="SUPFAM" id="SSF53383">
    <property type="entry name" value="PLP-dependent transferases"/>
    <property type="match status" value="1"/>
</dbReference>